<evidence type="ECO:0000313" key="1">
    <source>
        <dbReference type="EMBL" id="MEE1975805.1"/>
    </source>
</evidence>
<evidence type="ECO:0008006" key="3">
    <source>
        <dbReference type="Google" id="ProtNLM"/>
    </source>
</evidence>
<proteinExistence type="predicted"/>
<gene>
    <name evidence="1" type="ORF">V1I91_06975</name>
</gene>
<dbReference type="RefSeq" id="WP_272650626.1">
    <property type="nucleotide sequence ID" value="NZ_JAZDDG010000003.1"/>
</dbReference>
<name>A0ABU7IS72_9FLAO</name>
<accession>A0ABU7IS72</accession>
<evidence type="ECO:0000313" key="2">
    <source>
        <dbReference type="Proteomes" id="UP001356308"/>
    </source>
</evidence>
<comment type="caution">
    <text evidence="1">The sequence shown here is derived from an EMBL/GenBank/DDBJ whole genome shotgun (WGS) entry which is preliminary data.</text>
</comment>
<dbReference type="Proteomes" id="UP001356308">
    <property type="component" value="Unassembled WGS sequence"/>
</dbReference>
<keyword evidence="2" id="KW-1185">Reference proteome</keyword>
<organism evidence="1 2">
    <name type="scientific">Maribacter cobaltidurans</name>
    <dbReference type="NCBI Taxonomy" id="1178778"/>
    <lineage>
        <taxon>Bacteria</taxon>
        <taxon>Pseudomonadati</taxon>
        <taxon>Bacteroidota</taxon>
        <taxon>Flavobacteriia</taxon>
        <taxon>Flavobacteriales</taxon>
        <taxon>Flavobacteriaceae</taxon>
        <taxon>Maribacter</taxon>
    </lineage>
</organism>
<protein>
    <recommendedName>
        <fullName evidence="3">Four helix bundle protein</fullName>
    </recommendedName>
</protein>
<reference evidence="1 2" key="1">
    <citation type="submission" date="2024-01" db="EMBL/GenBank/DDBJ databases">
        <title>Maribacter spp. originated from different algae showed divergent polysaccharides utilization ability.</title>
        <authorList>
            <person name="Wang H."/>
            <person name="Wu Y."/>
        </authorList>
    </citation>
    <scope>NUCLEOTIDE SEQUENCE [LARGE SCALE GENOMIC DNA]</scope>
    <source>
        <strain evidence="1 2">PR1</strain>
    </source>
</reference>
<sequence>MTMETSKTYSRILDSDSCLVWLDRSYKDLLQLKRNLGSYLFEPTTSKQFEIKQQLSDSMEALVHRHLELVRLARSGRQLLAKQIEMIKNYVTEAKKLEDRIYEYMGMTQTNL</sequence>
<dbReference type="EMBL" id="JAZDDG010000003">
    <property type="protein sequence ID" value="MEE1975805.1"/>
    <property type="molecule type" value="Genomic_DNA"/>
</dbReference>